<dbReference type="OrthoDB" id="9806902at2"/>
<dbReference type="InterPro" id="IPR029058">
    <property type="entry name" value="AB_hydrolase_fold"/>
</dbReference>
<dbReference type="Pfam" id="PF12146">
    <property type="entry name" value="Hydrolase_4"/>
    <property type="match status" value="1"/>
</dbReference>
<dbReference type="SUPFAM" id="SSF53474">
    <property type="entry name" value="alpha/beta-Hydrolases"/>
    <property type="match status" value="1"/>
</dbReference>
<reference evidence="2 3" key="1">
    <citation type="submission" date="2016-10" db="EMBL/GenBank/DDBJ databases">
        <authorList>
            <person name="de Groot N.N."/>
        </authorList>
    </citation>
    <scope>NUCLEOTIDE SEQUENCE [LARGE SCALE GENOMIC DNA]</scope>
    <source>
        <strain evidence="2 3">DSM 18978</strain>
    </source>
</reference>
<accession>A0A1G5J1D0</accession>
<evidence type="ECO:0000259" key="1">
    <source>
        <dbReference type="Pfam" id="PF12146"/>
    </source>
</evidence>
<dbReference type="AlphaFoldDB" id="A0A1G5J1D0"/>
<dbReference type="STRING" id="1120976.SAMN03080606_02611"/>
<dbReference type="PANTHER" id="PTHR11614">
    <property type="entry name" value="PHOSPHOLIPASE-RELATED"/>
    <property type="match status" value="1"/>
</dbReference>
<gene>
    <name evidence="2" type="ORF">SAMN03080606_02611</name>
</gene>
<dbReference type="Proteomes" id="UP000198636">
    <property type="component" value="Unassembled WGS sequence"/>
</dbReference>
<dbReference type="InterPro" id="IPR051044">
    <property type="entry name" value="MAG_DAG_Lipase"/>
</dbReference>
<organism evidence="2 3">
    <name type="scientific">Alkaliphilus peptidifermentans DSM 18978</name>
    <dbReference type="NCBI Taxonomy" id="1120976"/>
    <lineage>
        <taxon>Bacteria</taxon>
        <taxon>Bacillati</taxon>
        <taxon>Bacillota</taxon>
        <taxon>Clostridia</taxon>
        <taxon>Peptostreptococcales</taxon>
        <taxon>Natronincolaceae</taxon>
        <taxon>Alkaliphilus</taxon>
    </lineage>
</organism>
<dbReference type="InterPro" id="IPR022742">
    <property type="entry name" value="Hydrolase_4"/>
</dbReference>
<keyword evidence="2" id="KW-0378">Hydrolase</keyword>
<keyword evidence="3" id="KW-1185">Reference proteome</keyword>
<protein>
    <submittedName>
        <fullName evidence="2">Lysophospholipase, alpha-beta hydrolase superfamily</fullName>
    </submittedName>
</protein>
<evidence type="ECO:0000313" key="2">
    <source>
        <dbReference type="EMBL" id="SCY82102.1"/>
    </source>
</evidence>
<dbReference type="RefSeq" id="WP_091544158.1">
    <property type="nucleotide sequence ID" value="NZ_FMUS01000017.1"/>
</dbReference>
<evidence type="ECO:0000313" key="3">
    <source>
        <dbReference type="Proteomes" id="UP000198636"/>
    </source>
</evidence>
<feature type="domain" description="Serine aminopeptidase S33" evidence="1">
    <location>
        <begin position="27"/>
        <end position="291"/>
    </location>
</feature>
<name>A0A1G5J1D0_9FIRM</name>
<dbReference type="GO" id="GO:0016787">
    <property type="term" value="F:hydrolase activity"/>
    <property type="evidence" value="ECO:0007669"/>
    <property type="project" value="UniProtKB-KW"/>
</dbReference>
<dbReference type="Gene3D" id="3.40.50.1820">
    <property type="entry name" value="alpha/beta hydrolase"/>
    <property type="match status" value="1"/>
</dbReference>
<sequence>MMVKNFSLDSKDGHRIFAKKWLVENKQPKAIVQIAHGMAEHKERYDSFAKFLNREGCDVYANDHRGHGETAGNIENLGYFAEDEGWSKVIADMNQLTTIIKEENPNIPVILFGHSMGSFLTRGYIQAYGTDVSAVILCGTGGSQGILGDIAVLLAKLEVNRLGKRNRSKVMDKLLFGSFNKAFKPNRTGYDWLTRDEKQVDKYIKDKYCGEIATAGFYYDLLKGIKEINKKGNMQKTPKKLSMLIISGDNDPVGGNTKGVMEVYNSYRKLGMENISYKFYENSRHEILNEINKEEVYNDIARWIKNLFEVNL</sequence>
<dbReference type="EMBL" id="FMUS01000017">
    <property type="protein sequence ID" value="SCY82102.1"/>
    <property type="molecule type" value="Genomic_DNA"/>
</dbReference>
<proteinExistence type="predicted"/>